<name>A0A1G7P8J2_9ACTN</name>
<dbReference type="Proteomes" id="UP000199406">
    <property type="component" value="Unassembled WGS sequence"/>
</dbReference>
<proteinExistence type="predicted"/>
<keyword evidence="1" id="KW-0812">Transmembrane</keyword>
<keyword evidence="3" id="KW-1185">Reference proteome</keyword>
<evidence type="ECO:0000313" key="2">
    <source>
        <dbReference type="EMBL" id="SDF82457.1"/>
    </source>
</evidence>
<dbReference type="EMBL" id="FNBT01000007">
    <property type="protein sequence ID" value="SDF82457.1"/>
    <property type="molecule type" value="Genomic_DNA"/>
</dbReference>
<sequence length="183" mass="19050">MTDATRTPARELADDATAEAAQRARETLATQCGTQLPLLAGAALLLLEPASRTAAAWFGVAAVLLLVAGAAVWQFGTERGREDQAGVLLAEYAVLRSVDPGVGRREAADATAEGFVAGRYIAWSLALAAVGLLLAFGQWDQPAWAVPGAVLVVVGAVVHLYAAEREARAGRRWLAGPPGPPRD</sequence>
<keyword evidence="1" id="KW-0472">Membrane</keyword>
<accession>A0A1G7P8J2</accession>
<protein>
    <submittedName>
        <fullName evidence="2">Uncharacterized protein</fullName>
    </submittedName>
</protein>
<feature type="transmembrane region" description="Helical" evidence="1">
    <location>
        <begin position="143"/>
        <end position="162"/>
    </location>
</feature>
<reference evidence="3" key="1">
    <citation type="submission" date="2016-10" db="EMBL/GenBank/DDBJ databases">
        <authorList>
            <person name="Varghese N."/>
            <person name="Submissions S."/>
        </authorList>
    </citation>
    <scope>NUCLEOTIDE SEQUENCE [LARGE SCALE GENOMIC DNA]</scope>
    <source>
        <strain evidence="3">DSM 44268</strain>
    </source>
</reference>
<dbReference type="STRING" id="1550231.SAMN05660662_3516"/>
<dbReference type="RefSeq" id="WP_091769681.1">
    <property type="nucleotide sequence ID" value="NZ_FNBT01000007.1"/>
</dbReference>
<feature type="transmembrane region" description="Helical" evidence="1">
    <location>
        <begin position="54"/>
        <end position="73"/>
    </location>
</feature>
<evidence type="ECO:0000313" key="3">
    <source>
        <dbReference type="Proteomes" id="UP000199406"/>
    </source>
</evidence>
<keyword evidence="1" id="KW-1133">Transmembrane helix</keyword>
<feature type="transmembrane region" description="Helical" evidence="1">
    <location>
        <begin position="120"/>
        <end position="137"/>
    </location>
</feature>
<dbReference type="OrthoDB" id="5197445at2"/>
<gene>
    <name evidence="2" type="ORF">SAMN05660662_3516</name>
</gene>
<evidence type="ECO:0000256" key="1">
    <source>
        <dbReference type="SAM" id="Phobius"/>
    </source>
</evidence>
<dbReference type="AlphaFoldDB" id="A0A1G7P8J2"/>
<organism evidence="2 3">
    <name type="scientific">Blastococcus aurantiacus</name>
    <dbReference type="NCBI Taxonomy" id="1550231"/>
    <lineage>
        <taxon>Bacteria</taxon>
        <taxon>Bacillati</taxon>
        <taxon>Actinomycetota</taxon>
        <taxon>Actinomycetes</taxon>
        <taxon>Geodermatophilales</taxon>
        <taxon>Geodermatophilaceae</taxon>
        <taxon>Blastococcus</taxon>
    </lineage>
</organism>